<organism evidence="1 2">
    <name type="scientific">Branchiostoma lanceolatum</name>
    <name type="common">Common lancelet</name>
    <name type="synonym">Amphioxus lanceolatum</name>
    <dbReference type="NCBI Taxonomy" id="7740"/>
    <lineage>
        <taxon>Eukaryota</taxon>
        <taxon>Metazoa</taxon>
        <taxon>Chordata</taxon>
        <taxon>Cephalochordata</taxon>
        <taxon>Leptocardii</taxon>
        <taxon>Amphioxiformes</taxon>
        <taxon>Branchiostomatidae</taxon>
        <taxon>Branchiostoma</taxon>
    </lineage>
</organism>
<evidence type="ECO:0000313" key="1">
    <source>
        <dbReference type="EMBL" id="CAH1249242.1"/>
    </source>
</evidence>
<evidence type="ECO:0000313" key="2">
    <source>
        <dbReference type="Proteomes" id="UP000838412"/>
    </source>
</evidence>
<dbReference type="AlphaFoldDB" id="A0A8J9Z7I8"/>
<dbReference type="Proteomes" id="UP000838412">
    <property type="component" value="Chromosome 17"/>
</dbReference>
<name>A0A8J9Z7I8_BRALA</name>
<accession>A0A8J9Z7I8</accession>
<protein>
    <submittedName>
        <fullName evidence="1">Hypp8561 protein</fullName>
    </submittedName>
</protein>
<sequence length="89" mass="10300">MSVPKGLNYDCIFAGGRGRRKYFFHDVYVCFPPVYHADVKQPRLQQAASYTPTNYAVRLHQNRLEGTRRRYAPLNVRNFTVPGSQVSLH</sequence>
<gene>
    <name evidence="1" type="primary">Hypp8561</name>
    <name evidence="1" type="ORF">BLAG_LOCUS10422</name>
</gene>
<keyword evidence="2" id="KW-1185">Reference proteome</keyword>
<dbReference type="EMBL" id="OV696702">
    <property type="protein sequence ID" value="CAH1249242.1"/>
    <property type="molecule type" value="Genomic_DNA"/>
</dbReference>
<proteinExistence type="predicted"/>
<reference evidence="1" key="1">
    <citation type="submission" date="2022-01" db="EMBL/GenBank/DDBJ databases">
        <authorList>
            <person name="Braso-Vives M."/>
        </authorList>
    </citation>
    <scope>NUCLEOTIDE SEQUENCE</scope>
</reference>